<evidence type="ECO:0000256" key="10">
    <source>
        <dbReference type="ARBA" id="ARBA00023146"/>
    </source>
</evidence>
<dbReference type="SUPFAM" id="SSF55681">
    <property type="entry name" value="Class II aaRS and biotin synthetases"/>
    <property type="match status" value="1"/>
</dbReference>
<evidence type="ECO:0000256" key="11">
    <source>
        <dbReference type="ARBA" id="ARBA00031900"/>
    </source>
</evidence>
<keyword evidence="5" id="KW-0547">Nucleotide-binding</keyword>
<dbReference type="CDD" id="cd00771">
    <property type="entry name" value="ThrRS_core"/>
    <property type="match status" value="1"/>
</dbReference>
<dbReference type="Pfam" id="PF03129">
    <property type="entry name" value="HGTP_anticodon"/>
    <property type="match status" value="1"/>
</dbReference>
<dbReference type="PROSITE" id="PS50862">
    <property type="entry name" value="AA_TRNA_LIGASE_II"/>
    <property type="match status" value="1"/>
</dbReference>
<gene>
    <name evidence="14 15" type="ordered locus">CAGL0D03542g</name>
</gene>
<dbReference type="Gene3D" id="3.30.930.10">
    <property type="entry name" value="Bira Bifunctional Protein, Domain 2"/>
    <property type="match status" value="1"/>
</dbReference>
<reference evidence="15 16" key="1">
    <citation type="journal article" date="2004" name="Nature">
        <title>Genome evolution in yeasts.</title>
        <authorList>
            <consortium name="Genolevures"/>
            <person name="Dujon B."/>
            <person name="Sherman D."/>
            <person name="Fischer G."/>
            <person name="Durrens P."/>
            <person name="Casaregola S."/>
            <person name="Lafontaine I."/>
            <person name="de Montigny J."/>
            <person name="Marck C."/>
            <person name="Neuveglise C."/>
            <person name="Talla E."/>
            <person name="Goffard N."/>
            <person name="Frangeul L."/>
            <person name="Aigle M."/>
            <person name="Anthouard V."/>
            <person name="Babour A."/>
            <person name="Barbe V."/>
            <person name="Barnay S."/>
            <person name="Blanchin S."/>
            <person name="Beckerich J.M."/>
            <person name="Beyne E."/>
            <person name="Bleykasten C."/>
            <person name="Boisrame A."/>
            <person name="Boyer J."/>
            <person name="Cattolico L."/>
            <person name="Confanioleri F."/>
            <person name="de Daruvar A."/>
            <person name="Despons L."/>
            <person name="Fabre E."/>
            <person name="Fairhead C."/>
            <person name="Ferry-Dumazet H."/>
            <person name="Groppi A."/>
            <person name="Hantraye F."/>
            <person name="Hennequin C."/>
            <person name="Jauniaux N."/>
            <person name="Joyet P."/>
            <person name="Kachouri R."/>
            <person name="Kerrest A."/>
            <person name="Koszul R."/>
            <person name="Lemaire M."/>
            <person name="Lesur I."/>
            <person name="Ma L."/>
            <person name="Muller H."/>
            <person name="Nicaud J.M."/>
            <person name="Nikolski M."/>
            <person name="Oztas S."/>
            <person name="Ozier-Kalogeropoulos O."/>
            <person name="Pellenz S."/>
            <person name="Potier S."/>
            <person name="Richard G.F."/>
            <person name="Straub M.L."/>
            <person name="Suleau A."/>
            <person name="Swennene D."/>
            <person name="Tekaia F."/>
            <person name="Wesolowski-Louvel M."/>
            <person name="Westhof E."/>
            <person name="Wirth B."/>
            <person name="Zeniou-Meyer M."/>
            <person name="Zivanovic I."/>
            <person name="Bolotin-Fukuhara M."/>
            <person name="Thierry A."/>
            <person name="Bouchier C."/>
            <person name="Caudron B."/>
            <person name="Scarpelli C."/>
            <person name="Gaillardin C."/>
            <person name="Weissenbach J."/>
            <person name="Wincker P."/>
            <person name="Souciet J.L."/>
        </authorList>
    </citation>
    <scope>NUCLEOTIDE SEQUENCE [LARGE SCALE GENOMIC DNA]</scope>
    <source>
        <strain evidence="16">ATCC 2001 / BCRC 20586 / JCM 3761 / NBRC 0622 / NRRL Y-65 / CBS 138</strain>
    </source>
</reference>
<evidence type="ECO:0000256" key="12">
    <source>
        <dbReference type="ARBA" id="ARBA00049515"/>
    </source>
</evidence>
<evidence type="ECO:0000313" key="15">
    <source>
        <dbReference type="EMBL" id="CAG58480.1"/>
    </source>
</evidence>
<keyword evidence="7" id="KW-0648">Protein biosynthesis</keyword>
<dbReference type="InterPro" id="IPR045864">
    <property type="entry name" value="aa-tRNA-synth_II/BPL/LPL"/>
</dbReference>
<dbReference type="HOGENOM" id="CLU_008554_2_1_1"/>
<dbReference type="GO" id="GO:0005759">
    <property type="term" value="C:mitochondrial matrix"/>
    <property type="evidence" value="ECO:0007669"/>
    <property type="project" value="UniProtKB-SubCell"/>
</dbReference>
<organism evidence="15 16">
    <name type="scientific">Candida glabrata (strain ATCC 2001 / BCRC 20586 / JCM 3761 / NBRC 0622 / NRRL Y-65 / CBS 138)</name>
    <name type="common">Yeast</name>
    <name type="synonym">Nakaseomyces glabratus</name>
    <dbReference type="NCBI Taxonomy" id="284593"/>
    <lineage>
        <taxon>Eukaryota</taxon>
        <taxon>Fungi</taxon>
        <taxon>Dikarya</taxon>
        <taxon>Ascomycota</taxon>
        <taxon>Saccharomycotina</taxon>
        <taxon>Saccharomycetes</taxon>
        <taxon>Saccharomycetales</taxon>
        <taxon>Saccharomycetaceae</taxon>
        <taxon>Nakaseomyces</taxon>
    </lineage>
</organism>
<dbReference type="PRINTS" id="PR01047">
    <property type="entry name" value="TRNASYNTHTHR"/>
</dbReference>
<dbReference type="FunCoup" id="Q6FW25">
    <property type="interactions" value="96"/>
</dbReference>
<comment type="catalytic activity">
    <reaction evidence="12">
        <text>tRNA(Thr) + L-threonine + ATP = L-threonyl-tRNA(Thr) + AMP + diphosphate + H(+)</text>
        <dbReference type="Rhea" id="RHEA:24624"/>
        <dbReference type="Rhea" id="RHEA-COMP:9670"/>
        <dbReference type="Rhea" id="RHEA-COMP:9704"/>
        <dbReference type="ChEBI" id="CHEBI:15378"/>
        <dbReference type="ChEBI" id="CHEBI:30616"/>
        <dbReference type="ChEBI" id="CHEBI:33019"/>
        <dbReference type="ChEBI" id="CHEBI:57926"/>
        <dbReference type="ChEBI" id="CHEBI:78442"/>
        <dbReference type="ChEBI" id="CHEBI:78534"/>
        <dbReference type="ChEBI" id="CHEBI:456215"/>
        <dbReference type="EC" id="6.1.1.3"/>
    </reaction>
</comment>
<dbReference type="EC" id="6.1.1.3" evidence="3"/>
<evidence type="ECO:0000256" key="9">
    <source>
        <dbReference type="ARBA" id="ARBA00023128"/>
    </source>
</evidence>
<dbReference type="InterPro" id="IPR033728">
    <property type="entry name" value="ThrRS_core"/>
</dbReference>
<comment type="subcellular location">
    <subcellularLocation>
        <location evidence="1">Mitochondrion matrix</location>
    </subcellularLocation>
</comment>
<protein>
    <recommendedName>
        <fullName evidence="3">threonine--tRNA ligase</fullName>
        <ecNumber evidence="3">6.1.1.3</ecNumber>
    </recommendedName>
    <alternativeName>
        <fullName evidence="11">Threonyl-tRNA synthetase</fullName>
    </alternativeName>
</protein>
<dbReference type="Pfam" id="PF00587">
    <property type="entry name" value="tRNA-synt_2b"/>
    <property type="match status" value="1"/>
</dbReference>
<dbReference type="OMA" id="HRYEYSG"/>
<dbReference type="VEuPathDB" id="FungiDB:CAGL0D03542g"/>
<accession>Q6FW25</accession>
<evidence type="ECO:0000313" key="16">
    <source>
        <dbReference type="Proteomes" id="UP000002428"/>
    </source>
</evidence>
<dbReference type="eggNOG" id="KOG1637">
    <property type="taxonomic scope" value="Eukaryota"/>
</dbReference>
<dbReference type="Gene3D" id="3.40.50.800">
    <property type="entry name" value="Anticodon-binding domain"/>
    <property type="match status" value="1"/>
</dbReference>
<dbReference type="GO" id="GO:0005524">
    <property type="term" value="F:ATP binding"/>
    <property type="evidence" value="ECO:0007669"/>
    <property type="project" value="UniProtKB-KW"/>
</dbReference>
<dbReference type="PANTHER" id="PTHR11451">
    <property type="entry name" value="THREONINE-TRNA LIGASE"/>
    <property type="match status" value="1"/>
</dbReference>
<evidence type="ECO:0000256" key="7">
    <source>
        <dbReference type="ARBA" id="ARBA00022917"/>
    </source>
</evidence>
<dbReference type="GO" id="GO:0004829">
    <property type="term" value="F:threonine-tRNA ligase activity"/>
    <property type="evidence" value="ECO:0007669"/>
    <property type="project" value="UniProtKB-EC"/>
</dbReference>
<dbReference type="FunFam" id="3.30.930.10:FF:000039">
    <property type="entry name" value="Threonyl-tRNA synthetase, mitochondrial"/>
    <property type="match status" value="1"/>
</dbReference>
<evidence type="ECO:0000313" key="14">
    <source>
        <dbReference type="CGD" id="CAL0128145"/>
    </source>
</evidence>
<name>Q6FW25_CANGA</name>
<evidence type="ECO:0000256" key="1">
    <source>
        <dbReference type="ARBA" id="ARBA00004305"/>
    </source>
</evidence>
<dbReference type="NCBIfam" id="TIGR00418">
    <property type="entry name" value="thrS"/>
    <property type="match status" value="1"/>
</dbReference>
<dbReference type="InterPro" id="IPR006195">
    <property type="entry name" value="aa-tRNA-synth_II"/>
</dbReference>
<keyword evidence="16" id="KW-1185">Reference proteome</keyword>
<evidence type="ECO:0000259" key="13">
    <source>
        <dbReference type="PROSITE" id="PS50862"/>
    </source>
</evidence>
<comment type="similarity">
    <text evidence="2">Belongs to the class-II aminoacyl-tRNA synthetase family.</text>
</comment>
<evidence type="ECO:0000256" key="8">
    <source>
        <dbReference type="ARBA" id="ARBA00022946"/>
    </source>
</evidence>
<dbReference type="EMBL" id="CR380950">
    <property type="protein sequence ID" value="CAG58480.1"/>
    <property type="molecule type" value="Genomic_DNA"/>
</dbReference>
<dbReference type="InParanoid" id="Q6FW25"/>
<dbReference type="InterPro" id="IPR036621">
    <property type="entry name" value="Anticodon-bd_dom_sf"/>
</dbReference>
<sequence>MLCNSVGRIPVKPVTNSVVLIRANSKLAKKDSDSRLTLLQEVSNRQRLFITDQITPGSAFFLPNGTKIYNKLVSFMKTQQKHLFGFKEVITPLIYRKSLWEQSGHWENYKEDMFRVEGNDLTKEEYGLKPMNCPGHCVIFNRFDHSYNDLPIRYSDFSPLHRNEASGALSGLTRVRMFHQDDGHIFCTPDQVEVEILNCLKLVDMCYTKVFPISGEQSKSKDSYEIHLSTRPEHYIGELESWDHAEEVLRSVLEKSSKPWKLNAGDGAFYGPKLDIMVKDHHGKQHQVATIQLDFQLPQRFNLRYKDRDNSYKRPIMIHRAVLGSVERFMAMLVESNGGKWPFWLNPNQAIVIPLNTNNEEQVKMAKQLHDKLRGKLEIEDNLKPVPISHVSYNADIDIRAEPVGYRIKDAITKNYSYLIIVGDNEVKAQKFSVRTRENRTPVLMDTNEILEKFKDLESNYK</sequence>
<evidence type="ECO:0000256" key="5">
    <source>
        <dbReference type="ARBA" id="ARBA00022741"/>
    </source>
</evidence>
<keyword evidence="4" id="KW-0436">Ligase</keyword>
<keyword evidence="10" id="KW-0030">Aminoacyl-tRNA synthetase</keyword>
<dbReference type="AlphaFoldDB" id="Q6FW25"/>
<keyword evidence="9" id="KW-0496">Mitochondrion</keyword>
<dbReference type="PANTHER" id="PTHR11451:SF50">
    <property type="entry name" value="THREONINE--TRNA LIGASE, MITOCHONDRIAL"/>
    <property type="match status" value="1"/>
</dbReference>
<dbReference type="CGD" id="CAL0128145">
    <property type="gene designation" value="CAGL0D03542g"/>
</dbReference>
<proteinExistence type="inferred from homology"/>
<evidence type="ECO:0000256" key="4">
    <source>
        <dbReference type="ARBA" id="ARBA00022598"/>
    </source>
</evidence>
<dbReference type="InterPro" id="IPR004154">
    <property type="entry name" value="Anticodon-bd"/>
</dbReference>
<dbReference type="KEGG" id="cgr:2887209"/>
<dbReference type="SUPFAM" id="SSF52954">
    <property type="entry name" value="Class II aaRS ABD-related"/>
    <property type="match status" value="1"/>
</dbReference>
<feature type="domain" description="Aminoacyl-transfer RNA synthetases class-II family profile" evidence="13">
    <location>
        <begin position="33"/>
        <end position="354"/>
    </location>
</feature>
<keyword evidence="6" id="KW-0067">ATP-binding</keyword>
<dbReference type="GO" id="GO:0070159">
    <property type="term" value="P:mitochondrial threonyl-tRNA aminoacylation"/>
    <property type="evidence" value="ECO:0007669"/>
    <property type="project" value="EnsemblFungi"/>
</dbReference>
<dbReference type="Proteomes" id="UP000002428">
    <property type="component" value="Chromosome D"/>
</dbReference>
<dbReference type="STRING" id="284593.Q6FW25"/>
<evidence type="ECO:0000256" key="3">
    <source>
        <dbReference type="ARBA" id="ARBA00013163"/>
    </source>
</evidence>
<dbReference type="InterPro" id="IPR002320">
    <property type="entry name" value="Thr-tRNA-ligase_IIa"/>
</dbReference>
<evidence type="ECO:0000256" key="2">
    <source>
        <dbReference type="ARBA" id="ARBA00008226"/>
    </source>
</evidence>
<evidence type="ECO:0000256" key="6">
    <source>
        <dbReference type="ARBA" id="ARBA00022840"/>
    </source>
</evidence>
<dbReference type="InterPro" id="IPR002314">
    <property type="entry name" value="aa-tRNA-synt_IIb"/>
</dbReference>
<keyword evidence="8" id="KW-0809">Transit peptide</keyword>